<comment type="similarity">
    <text evidence="6">Belongs to the cyclin family. Cyclin T subfamily.</text>
</comment>
<protein>
    <recommendedName>
        <fullName evidence="5">B-like cyclin</fullName>
    </recommendedName>
</protein>
<dbReference type="EMBL" id="CAWUPB010001173">
    <property type="protein sequence ID" value="CAK7346325.1"/>
    <property type="molecule type" value="Genomic_DNA"/>
</dbReference>
<dbReference type="GO" id="GO:0051301">
    <property type="term" value="P:cell division"/>
    <property type="evidence" value="ECO:0007669"/>
    <property type="project" value="UniProtKB-KW"/>
</dbReference>
<keyword evidence="11" id="KW-1185">Reference proteome</keyword>
<evidence type="ECO:0000256" key="8">
    <source>
        <dbReference type="SAM" id="MobiDB-lite"/>
    </source>
</evidence>
<evidence type="ECO:0000256" key="2">
    <source>
        <dbReference type="ARBA" id="ARBA00022618"/>
    </source>
</evidence>
<feature type="region of interest" description="Disordered" evidence="8">
    <location>
        <begin position="268"/>
        <end position="331"/>
    </location>
</feature>
<evidence type="ECO:0000313" key="11">
    <source>
        <dbReference type="Proteomes" id="UP001314170"/>
    </source>
</evidence>
<dbReference type="AlphaFoldDB" id="A0AAV1S764"/>
<feature type="compositionally biased region" description="Low complexity" evidence="8">
    <location>
        <begin position="290"/>
        <end position="302"/>
    </location>
</feature>
<feature type="domain" description="Cyclin-like" evidence="9">
    <location>
        <begin position="178"/>
        <end position="262"/>
    </location>
</feature>
<evidence type="ECO:0000256" key="7">
    <source>
        <dbReference type="RuleBase" id="RU000383"/>
    </source>
</evidence>
<evidence type="ECO:0000256" key="3">
    <source>
        <dbReference type="ARBA" id="ARBA00023127"/>
    </source>
</evidence>
<dbReference type="CDD" id="cd20588">
    <property type="entry name" value="CYCLIN_AcCycT_rpt2"/>
    <property type="match status" value="1"/>
</dbReference>
<dbReference type="SMART" id="SM00385">
    <property type="entry name" value="CYCLIN"/>
    <property type="match status" value="2"/>
</dbReference>
<sequence length="437" mass="49775">MARQMPRIPNQHGIATRMHLPKEPHFLARKWYFSKQEIEDFSPSRKDGIDLDEESQLRKLYCSFIKELGMKLKVPQVTIACALILCHRFYMRQSHGKNDWKTMASASMFLACKLEETPRLLRDVVVVAYELMHRWDPSASYRIRQIEFCDKQKELLVIGERLLLTTIGFDLDVHLPYKPLVNALKKLNIYPDLAKVAWNFVNDWLCTTLCLQYKPHYIAAGSMYLAAKLQKVKLPTEKEKVWWLEFDISPKQLEEVIQQMARLLEQDPKRALPATHGRVTQSKASAEKMVTSSPQSTVTSVSMANSLASDGAVMESTSSSERDTSLNEVLPCQTSDSVASSIVEDGDGDGENQLRTGDCDLSSSNVPPAYNSCCNIDVNRIRETLKRRRCQIAAKNRASLSNEAMDAELDTETWIERELEEGIDLQTAPSEKKRRKV</sequence>
<dbReference type="InterPro" id="IPR013763">
    <property type="entry name" value="Cyclin-like_dom"/>
</dbReference>
<name>A0AAV1S764_9ROSI</name>
<evidence type="ECO:0000313" key="10">
    <source>
        <dbReference type="EMBL" id="CAK7346325.1"/>
    </source>
</evidence>
<dbReference type="InterPro" id="IPR043198">
    <property type="entry name" value="Cyclin/Ssn8"/>
</dbReference>
<evidence type="ECO:0000256" key="6">
    <source>
        <dbReference type="ARBA" id="ARBA00061204"/>
    </source>
</evidence>
<dbReference type="FunFam" id="1.10.472.10:FF:000081">
    <property type="entry name" value="Cyclin family protein"/>
    <property type="match status" value="1"/>
</dbReference>
<keyword evidence="3 7" id="KW-0195">Cyclin</keyword>
<evidence type="ECO:0000259" key="9">
    <source>
        <dbReference type="SMART" id="SM00385"/>
    </source>
</evidence>
<dbReference type="InterPro" id="IPR006671">
    <property type="entry name" value="Cyclin_N"/>
</dbReference>
<dbReference type="PANTHER" id="PTHR10026">
    <property type="entry name" value="CYCLIN"/>
    <property type="match status" value="1"/>
</dbReference>
<gene>
    <name evidence="10" type="ORF">DCAF_LOCUS19001</name>
</gene>
<dbReference type="Proteomes" id="UP001314170">
    <property type="component" value="Unassembled WGS sequence"/>
</dbReference>
<dbReference type="Gene3D" id="1.10.472.10">
    <property type="entry name" value="Cyclin-like"/>
    <property type="match status" value="2"/>
</dbReference>
<proteinExistence type="inferred from homology"/>
<keyword evidence="2" id="KW-0132">Cell division</keyword>
<feature type="domain" description="Cyclin-like" evidence="9">
    <location>
        <begin position="63"/>
        <end position="165"/>
    </location>
</feature>
<keyword evidence="4" id="KW-0131">Cell cycle</keyword>
<evidence type="ECO:0000256" key="5">
    <source>
        <dbReference type="ARBA" id="ARBA00032263"/>
    </source>
</evidence>
<dbReference type="GO" id="GO:0016538">
    <property type="term" value="F:cyclin-dependent protein serine/threonine kinase regulator activity"/>
    <property type="evidence" value="ECO:0007669"/>
    <property type="project" value="InterPro"/>
</dbReference>
<dbReference type="SUPFAM" id="SSF47954">
    <property type="entry name" value="Cyclin-like"/>
    <property type="match status" value="2"/>
</dbReference>
<comment type="subunit">
    <text evidence="1">Interacts with the CDC2 protein kinase to form a serine/threonine kinase holoenzyme complex also known as maturation promoting factor (MPF). The cyclin subunit imparts substrate specificity to the complex.</text>
</comment>
<organism evidence="10 11">
    <name type="scientific">Dovyalis caffra</name>
    <dbReference type="NCBI Taxonomy" id="77055"/>
    <lineage>
        <taxon>Eukaryota</taxon>
        <taxon>Viridiplantae</taxon>
        <taxon>Streptophyta</taxon>
        <taxon>Embryophyta</taxon>
        <taxon>Tracheophyta</taxon>
        <taxon>Spermatophyta</taxon>
        <taxon>Magnoliopsida</taxon>
        <taxon>eudicotyledons</taxon>
        <taxon>Gunneridae</taxon>
        <taxon>Pentapetalae</taxon>
        <taxon>rosids</taxon>
        <taxon>fabids</taxon>
        <taxon>Malpighiales</taxon>
        <taxon>Salicaceae</taxon>
        <taxon>Flacourtieae</taxon>
        <taxon>Dovyalis</taxon>
    </lineage>
</organism>
<dbReference type="GO" id="GO:0006357">
    <property type="term" value="P:regulation of transcription by RNA polymerase II"/>
    <property type="evidence" value="ECO:0007669"/>
    <property type="project" value="InterPro"/>
</dbReference>
<accession>A0AAV1S764</accession>
<reference evidence="10 11" key="1">
    <citation type="submission" date="2024-01" db="EMBL/GenBank/DDBJ databases">
        <authorList>
            <person name="Waweru B."/>
        </authorList>
    </citation>
    <scope>NUCLEOTIDE SEQUENCE [LARGE SCALE GENOMIC DNA]</scope>
</reference>
<dbReference type="Pfam" id="PF21797">
    <property type="entry name" value="CycT2-like_C"/>
    <property type="match status" value="1"/>
</dbReference>
<evidence type="ECO:0000256" key="4">
    <source>
        <dbReference type="ARBA" id="ARBA00023306"/>
    </source>
</evidence>
<evidence type="ECO:0000256" key="1">
    <source>
        <dbReference type="ARBA" id="ARBA00011177"/>
    </source>
</evidence>
<dbReference type="InterPro" id="IPR036915">
    <property type="entry name" value="Cyclin-like_sf"/>
</dbReference>
<dbReference type="Pfam" id="PF00134">
    <property type="entry name" value="Cyclin_N"/>
    <property type="match status" value="1"/>
</dbReference>
<comment type="caution">
    <text evidence="10">The sequence shown here is derived from an EMBL/GenBank/DDBJ whole genome shotgun (WGS) entry which is preliminary data.</text>
</comment>